<dbReference type="InterPro" id="IPR001258">
    <property type="entry name" value="NHL_repeat"/>
</dbReference>
<evidence type="ECO:0000256" key="2">
    <source>
        <dbReference type="PROSITE-ProRule" id="PRU00504"/>
    </source>
</evidence>
<proteinExistence type="predicted"/>
<evidence type="ECO:0000256" key="1">
    <source>
        <dbReference type="ARBA" id="ARBA00022737"/>
    </source>
</evidence>
<evidence type="ECO:0000256" key="3">
    <source>
        <dbReference type="SAM" id="MobiDB-lite"/>
    </source>
</evidence>
<dbReference type="PANTHER" id="PTHR24104:SF50">
    <property type="entry name" value="SMP-30_GLUCONOLACTONASE_LRE-LIKE REGION DOMAIN-CONTAINING PROTEIN"/>
    <property type="match status" value="1"/>
</dbReference>
<evidence type="ECO:0000313" key="4">
    <source>
        <dbReference type="EMBL" id="EEN45894.1"/>
    </source>
</evidence>
<name>C3ZNP2_BRAFL</name>
<feature type="repeat" description="NHL" evidence="2">
    <location>
        <begin position="659"/>
        <end position="702"/>
    </location>
</feature>
<dbReference type="InterPro" id="IPR011042">
    <property type="entry name" value="6-blade_b-propeller_TolB-like"/>
</dbReference>
<dbReference type="EMBL" id="GG666652">
    <property type="protein sequence ID" value="EEN45894.1"/>
    <property type="molecule type" value="Genomic_DNA"/>
</dbReference>
<dbReference type="InterPro" id="IPR050952">
    <property type="entry name" value="TRIM-NHL_E3_ligases"/>
</dbReference>
<dbReference type="FunFam" id="2.120.10.30:FF:000064">
    <property type="entry name" value="Uncharacterized protein"/>
    <property type="match status" value="1"/>
</dbReference>
<accession>C3ZNP2</accession>
<dbReference type="Pfam" id="PF01436">
    <property type="entry name" value="NHL"/>
    <property type="match status" value="1"/>
</dbReference>
<keyword evidence="1" id="KW-0677">Repeat</keyword>
<organism>
    <name type="scientific">Branchiostoma floridae</name>
    <name type="common">Florida lancelet</name>
    <name type="synonym">Amphioxus</name>
    <dbReference type="NCBI Taxonomy" id="7739"/>
    <lineage>
        <taxon>Eukaryota</taxon>
        <taxon>Metazoa</taxon>
        <taxon>Chordata</taxon>
        <taxon>Cephalochordata</taxon>
        <taxon>Leptocardii</taxon>
        <taxon>Amphioxiformes</taxon>
        <taxon>Branchiostomatidae</taxon>
        <taxon>Branchiostoma</taxon>
    </lineage>
</organism>
<gene>
    <name evidence="4" type="ORF">BRAFLDRAFT_98775</name>
</gene>
<dbReference type="AlphaFoldDB" id="C3ZNP2"/>
<dbReference type="Gene3D" id="2.120.10.30">
    <property type="entry name" value="TolB, C-terminal domain"/>
    <property type="match status" value="2"/>
</dbReference>
<dbReference type="InParanoid" id="C3ZNP2"/>
<feature type="region of interest" description="Disordered" evidence="3">
    <location>
        <begin position="296"/>
        <end position="337"/>
    </location>
</feature>
<sequence length="746" mass="81125">MASPGDSYPMVSYFYKDPEPVSLQSSDIGCSQSSEVLEETMVIQDDSMLSGIYEDPEAVESQSCNVLSSQTVEVEAMASQEDSYPTASGIYQDPEPVVIQSNNVDSSQTSRVGVKAMTSADDSYSTVSSTYKDPEPVVIQSGDASRSQTVSVETMVSAEDSYSTASGIYKDPEVVVIHPSNAPSSQTVRVEVTISPEDCYSTASGIYKDAQPVKPSNLPTSQRVRAGLEAEASPEDCYSTASGIYKDAQPVKLSNLPTSQKVRAGLEVEPSPEDCYSGISGVYEEAETVEMGVRNLHPGRTTGEAGIGQGQSSGQSSERASCPSSDGVDNARVRRDPVPHGLSWSKLAGAVMTSCVAVAFIVTGLIYGIMENHQSGGLYPEMPGNMEPTASTPLTTVSTGLGENTTSKALTVKPTETFDGAKERHIITFDGRDSESGAFPRLRGVAVSSREEIFVIESRKCQVQIFNMEGEYVRHFPTVVSRSEDLILNESVPIPRDPGLCIMEGERSYGESRERSFNFFLPYRIAADRQGFLWAVGEVKFRYSHEQNNKYTGKWMCPSNRVVQYNRNGVGLATFGIQHVTCIDEMAVDPRNGHIALMSWTGSIRVEIVRPDGSVVRTFLRKEQSKPFFSSVAVNRAGNVFITTRERVVQVYNETGQFLFSFGSYGSGDGEFKTPRGICTDGHGHVIVADSQNKRVSVFTSRGQFVRHVADGLAVEHVAVGPEGQLVVTHSVNNVRYNVSIYNTYL</sequence>
<dbReference type="eggNOG" id="KOG2177">
    <property type="taxonomic scope" value="Eukaryota"/>
</dbReference>
<dbReference type="PANTHER" id="PTHR24104">
    <property type="entry name" value="E3 UBIQUITIN-PROTEIN LIGASE NHLRC1-RELATED"/>
    <property type="match status" value="1"/>
</dbReference>
<dbReference type="SUPFAM" id="SSF101898">
    <property type="entry name" value="NHL repeat"/>
    <property type="match status" value="1"/>
</dbReference>
<protein>
    <submittedName>
        <fullName evidence="4">Uncharacterized protein</fullName>
    </submittedName>
</protein>
<dbReference type="PROSITE" id="PS51125">
    <property type="entry name" value="NHL"/>
    <property type="match status" value="1"/>
</dbReference>
<reference evidence="4" key="1">
    <citation type="journal article" date="2008" name="Nature">
        <title>The amphioxus genome and the evolution of the chordate karyotype.</title>
        <authorList>
            <consortium name="US DOE Joint Genome Institute (JGI-PGF)"/>
            <person name="Putnam N.H."/>
            <person name="Butts T."/>
            <person name="Ferrier D.E.K."/>
            <person name="Furlong R.F."/>
            <person name="Hellsten U."/>
            <person name="Kawashima T."/>
            <person name="Robinson-Rechavi M."/>
            <person name="Shoguchi E."/>
            <person name="Terry A."/>
            <person name="Yu J.-K."/>
            <person name="Benito-Gutierrez E.L."/>
            <person name="Dubchak I."/>
            <person name="Garcia-Fernandez J."/>
            <person name="Gibson-Brown J.J."/>
            <person name="Grigoriev I.V."/>
            <person name="Horton A.C."/>
            <person name="de Jong P.J."/>
            <person name="Jurka J."/>
            <person name="Kapitonov V.V."/>
            <person name="Kohara Y."/>
            <person name="Kuroki Y."/>
            <person name="Lindquist E."/>
            <person name="Lucas S."/>
            <person name="Osoegawa K."/>
            <person name="Pennacchio L.A."/>
            <person name="Salamov A.A."/>
            <person name="Satou Y."/>
            <person name="Sauka-Spengler T."/>
            <person name="Schmutz J."/>
            <person name="Shin-I T."/>
            <person name="Toyoda A."/>
            <person name="Bronner-Fraser M."/>
            <person name="Fujiyama A."/>
            <person name="Holland L.Z."/>
            <person name="Holland P.W.H."/>
            <person name="Satoh N."/>
            <person name="Rokhsar D.S."/>
        </authorList>
    </citation>
    <scope>NUCLEOTIDE SEQUENCE [LARGE SCALE GENOMIC DNA]</scope>
    <source>
        <strain evidence="4">S238N-H82</strain>
        <tissue evidence="4">Testes</tissue>
    </source>
</reference>